<evidence type="ECO:0000313" key="8">
    <source>
        <dbReference type="Proteomes" id="UP000711391"/>
    </source>
</evidence>
<dbReference type="PROSITE" id="PS50173">
    <property type="entry name" value="UMUC"/>
    <property type="match status" value="1"/>
</dbReference>
<evidence type="ECO:0000259" key="6">
    <source>
        <dbReference type="PROSITE" id="PS50173"/>
    </source>
</evidence>
<dbReference type="InterPro" id="IPR043502">
    <property type="entry name" value="DNA/RNA_pol_sf"/>
</dbReference>
<organism evidence="7 8">
    <name type="scientific">SAR86 cluster bacterium</name>
    <dbReference type="NCBI Taxonomy" id="2030880"/>
    <lineage>
        <taxon>Bacteria</taxon>
        <taxon>Pseudomonadati</taxon>
        <taxon>Pseudomonadota</taxon>
        <taxon>Gammaproteobacteria</taxon>
        <taxon>SAR86 cluster</taxon>
    </lineage>
</organism>
<dbReference type="GO" id="GO:0042276">
    <property type="term" value="P:error-prone translesion synthesis"/>
    <property type="evidence" value="ECO:0007669"/>
    <property type="project" value="TreeGrafter"/>
</dbReference>
<dbReference type="InterPro" id="IPR025188">
    <property type="entry name" value="DUF4113"/>
</dbReference>
<proteinExistence type="inferred from homology"/>
<keyword evidence="3" id="KW-0741">SOS mutagenesis</keyword>
<dbReference type="PANTHER" id="PTHR11076:SF34">
    <property type="entry name" value="PROTEIN UMUC"/>
    <property type="match status" value="1"/>
</dbReference>
<dbReference type="GO" id="GO:0003684">
    <property type="term" value="F:damaged DNA binding"/>
    <property type="evidence" value="ECO:0007669"/>
    <property type="project" value="InterPro"/>
</dbReference>
<dbReference type="Gene3D" id="3.30.70.270">
    <property type="match status" value="1"/>
</dbReference>
<keyword evidence="2" id="KW-0227">DNA damage</keyword>
<dbReference type="InterPro" id="IPR043128">
    <property type="entry name" value="Rev_trsase/Diguanyl_cyclase"/>
</dbReference>
<evidence type="ECO:0000256" key="1">
    <source>
        <dbReference type="ARBA" id="ARBA00010945"/>
    </source>
</evidence>
<evidence type="ECO:0000256" key="2">
    <source>
        <dbReference type="ARBA" id="ARBA00022763"/>
    </source>
</evidence>
<dbReference type="SUPFAM" id="SSF56672">
    <property type="entry name" value="DNA/RNA polymerases"/>
    <property type="match status" value="1"/>
</dbReference>
<keyword evidence="5" id="KW-0742">SOS response</keyword>
<dbReference type="InterPro" id="IPR001126">
    <property type="entry name" value="UmuC"/>
</dbReference>
<evidence type="ECO:0000256" key="3">
    <source>
        <dbReference type="ARBA" id="ARBA00023199"/>
    </source>
</evidence>
<dbReference type="Pfam" id="PF11799">
    <property type="entry name" value="IMS_C"/>
    <property type="match status" value="1"/>
</dbReference>
<dbReference type="GO" id="GO:0005829">
    <property type="term" value="C:cytosol"/>
    <property type="evidence" value="ECO:0007669"/>
    <property type="project" value="TreeGrafter"/>
</dbReference>
<keyword evidence="4" id="KW-0234">DNA repair</keyword>
<dbReference type="InterPro" id="IPR036775">
    <property type="entry name" value="DNA_pol_Y-fam_lit_finger_sf"/>
</dbReference>
<dbReference type="Pfam" id="PF13438">
    <property type="entry name" value="DUF4113"/>
    <property type="match status" value="1"/>
</dbReference>
<dbReference type="InterPro" id="IPR050116">
    <property type="entry name" value="DNA_polymerase-Y"/>
</dbReference>
<dbReference type="EMBL" id="JADHQD010000007">
    <property type="protein sequence ID" value="MBL6818115.1"/>
    <property type="molecule type" value="Genomic_DNA"/>
</dbReference>
<name>A0A937I4V2_9GAMM</name>
<dbReference type="GO" id="GO:0009432">
    <property type="term" value="P:SOS response"/>
    <property type="evidence" value="ECO:0007669"/>
    <property type="project" value="UniProtKB-KW"/>
</dbReference>
<dbReference type="Gene3D" id="1.10.150.20">
    <property type="entry name" value="5' to 3' exonuclease, C-terminal subdomain"/>
    <property type="match status" value="1"/>
</dbReference>
<dbReference type="SUPFAM" id="SSF100879">
    <property type="entry name" value="Lesion bypass DNA polymerase (Y-family), little finger domain"/>
    <property type="match status" value="1"/>
</dbReference>
<evidence type="ECO:0000313" key="7">
    <source>
        <dbReference type="EMBL" id="MBL6818115.1"/>
    </source>
</evidence>
<dbReference type="InterPro" id="IPR017961">
    <property type="entry name" value="DNA_pol_Y-fam_little_finger"/>
</dbReference>
<dbReference type="PANTHER" id="PTHR11076">
    <property type="entry name" value="DNA REPAIR POLYMERASE UMUC / TRANSFERASE FAMILY MEMBER"/>
    <property type="match status" value="1"/>
</dbReference>
<comment type="similarity">
    <text evidence="1">Belongs to the DNA polymerase type-Y family.</text>
</comment>
<dbReference type="GO" id="GO:0006281">
    <property type="term" value="P:DNA repair"/>
    <property type="evidence" value="ECO:0007669"/>
    <property type="project" value="UniProtKB-KW"/>
</dbReference>
<dbReference type="GO" id="GO:0003887">
    <property type="term" value="F:DNA-directed DNA polymerase activity"/>
    <property type="evidence" value="ECO:0007669"/>
    <property type="project" value="TreeGrafter"/>
</dbReference>
<comment type="caution">
    <text evidence="7">The sequence shown here is derived from an EMBL/GenBank/DDBJ whole genome shotgun (WGS) entry which is preliminary data.</text>
</comment>
<feature type="domain" description="UmuC" evidence="6">
    <location>
        <begin position="3"/>
        <end position="188"/>
    </location>
</feature>
<dbReference type="Proteomes" id="UP000711391">
    <property type="component" value="Unassembled WGS sequence"/>
</dbReference>
<gene>
    <name evidence="7" type="ORF">ISQ64_01770</name>
</gene>
<dbReference type="NCBIfam" id="NF002955">
    <property type="entry name" value="PRK03609.1"/>
    <property type="match status" value="1"/>
</dbReference>
<evidence type="ECO:0000256" key="5">
    <source>
        <dbReference type="ARBA" id="ARBA00023236"/>
    </source>
</evidence>
<sequence>MALALVDCESFYASCERIFRPDLKHVPIVVLSNNDGCVIARSTEAKKMGIGMGVPWFKVKDSFLSQGGKVFSSNFTFYGDMSARVMNILEGFVPEVEVYSIDEAFLGLDSLEEHYNLYDFGCHIRSLIKQWTGVPVRIGIAPTKTLTKIALNEAKRINIPTKVHQISTVKEIREALKNTPVRDVWGVGRRLSEHLNQAKITNALQLADVDPRYIKRKFSVVLERTVRELRGQRCLNIENSATAKKQIVVSRSFGTRVTDLKTLRPIVSNFAVRAAEKLRNEKQKCSQVSVFVRTSPFSDHKPQHTGYKTIEFSTPTNDTRDILIAAKKALLPIFKPGYDYAKAGILLSRFSNEETKQYSLFKDPNEPKENSKFMKYIDELNANETQIYFASQNTKKWSPMKQNMTSPKYTTCWYELPIAN</sequence>
<reference evidence="7" key="1">
    <citation type="submission" date="2020-10" db="EMBL/GenBank/DDBJ databases">
        <title>Microbiome of the Black Sea water column analyzed by genome centric metagenomics.</title>
        <authorList>
            <person name="Cabello-Yeves P.J."/>
            <person name="Callieri C."/>
            <person name="Picazo A."/>
            <person name="Mehrshad M."/>
            <person name="Haro-Moreno J.M."/>
            <person name="Roda-Garcia J."/>
            <person name="Dzembekova N."/>
            <person name="Slabakova V."/>
            <person name="Slabakova N."/>
            <person name="Moncheva S."/>
            <person name="Rodriguez-Valera F."/>
        </authorList>
    </citation>
    <scope>NUCLEOTIDE SEQUENCE</scope>
    <source>
        <strain evidence="7">BS307-5m-G50</strain>
    </source>
</reference>
<dbReference type="AlphaFoldDB" id="A0A937I4V2"/>
<dbReference type="Pfam" id="PF00817">
    <property type="entry name" value="IMS"/>
    <property type="match status" value="1"/>
</dbReference>
<accession>A0A937I4V2</accession>
<protein>
    <submittedName>
        <fullName evidence="7">Y-family DNA polymerase</fullName>
    </submittedName>
</protein>
<dbReference type="CDD" id="cd01700">
    <property type="entry name" value="PolY_Pol_V_umuC"/>
    <property type="match status" value="1"/>
</dbReference>
<dbReference type="Gene3D" id="3.30.1490.100">
    <property type="entry name" value="DNA polymerase, Y-family, little finger domain"/>
    <property type="match status" value="1"/>
</dbReference>
<evidence type="ECO:0000256" key="4">
    <source>
        <dbReference type="ARBA" id="ARBA00023204"/>
    </source>
</evidence>
<dbReference type="Gene3D" id="3.40.1170.60">
    <property type="match status" value="1"/>
</dbReference>